<dbReference type="GO" id="GO:0005506">
    <property type="term" value="F:iron ion binding"/>
    <property type="evidence" value="ECO:0007669"/>
    <property type="project" value="InterPro"/>
</dbReference>
<keyword evidence="11" id="KW-0503">Monooxygenase</keyword>
<dbReference type="GO" id="GO:0016712">
    <property type="term" value="F:oxidoreductase activity, acting on paired donors, with incorporation or reduction of molecular oxygen, reduced flavin or flavoprotein as one donor, and incorporation of one atom of oxygen"/>
    <property type="evidence" value="ECO:0007669"/>
    <property type="project" value="TreeGrafter"/>
</dbReference>
<dbReference type="OrthoDB" id="2789670at2759"/>
<evidence type="ECO:0000256" key="12">
    <source>
        <dbReference type="ARBA" id="ARBA00023136"/>
    </source>
</evidence>
<dbReference type="STRING" id="372326.A0A1V4JY11"/>
<sequence length="226" mass="26012">MRNFVKERIDKHKEDWNPSESRDFIDCYLQEIAKDNGDGAFQEENLVACVLDLLFAGTETTSTTICWALLFMAIYPEIQARVQAEIDTVIGHGWQPALDDRSNMPYTNTVIHEMQRKSNIIPFILPRMTVKDTVADGFRIPKGTVLIANLTSVMFDKNEWETPDTFNPGHYLEDGQFWKRESFVQFSIALLQKFTFHAPPDTTLNLQSKMDITWSPKPYKICAVPQ</sequence>
<dbReference type="GO" id="GO:0006805">
    <property type="term" value="P:xenobiotic metabolic process"/>
    <property type="evidence" value="ECO:0007669"/>
    <property type="project" value="TreeGrafter"/>
</dbReference>
<evidence type="ECO:0000256" key="2">
    <source>
        <dbReference type="ARBA" id="ARBA00004174"/>
    </source>
</evidence>
<evidence type="ECO:0000256" key="9">
    <source>
        <dbReference type="ARBA" id="ARBA00023002"/>
    </source>
</evidence>
<dbReference type="InterPro" id="IPR002401">
    <property type="entry name" value="Cyt_P450_E_grp-I"/>
</dbReference>
<reference evidence="13 14" key="1">
    <citation type="submission" date="2016-02" db="EMBL/GenBank/DDBJ databases">
        <title>Band-tailed pigeon sequencing and assembly.</title>
        <authorList>
            <person name="Soares A.E."/>
            <person name="Novak B.J."/>
            <person name="Rice E.S."/>
            <person name="O'Connell B."/>
            <person name="Chang D."/>
            <person name="Weber S."/>
            <person name="Shapiro B."/>
        </authorList>
    </citation>
    <scope>NUCLEOTIDE SEQUENCE [LARGE SCALE GENOMIC DNA]</scope>
    <source>
        <strain evidence="13">BTP2013</strain>
        <tissue evidence="13">Blood</tissue>
    </source>
</reference>
<comment type="caution">
    <text evidence="13">The sequence shown here is derived from an EMBL/GenBank/DDBJ whole genome shotgun (WGS) entry which is preliminary data.</text>
</comment>
<keyword evidence="12" id="KW-0472">Membrane</keyword>
<comment type="subcellular location">
    <subcellularLocation>
        <location evidence="3">Endoplasmic reticulum membrane</location>
        <topology evidence="3">Peripheral membrane protein</topology>
    </subcellularLocation>
    <subcellularLocation>
        <location evidence="2">Microsome membrane</location>
        <topology evidence="2">Peripheral membrane protein</topology>
    </subcellularLocation>
</comment>
<dbReference type="Proteomes" id="UP000190648">
    <property type="component" value="Unassembled WGS sequence"/>
</dbReference>
<evidence type="ECO:0000256" key="10">
    <source>
        <dbReference type="ARBA" id="ARBA00023004"/>
    </source>
</evidence>
<dbReference type="InterPro" id="IPR050182">
    <property type="entry name" value="Cytochrome_P450_fam2"/>
</dbReference>
<keyword evidence="8" id="KW-0492">Microsome</keyword>
<dbReference type="Gene3D" id="1.10.630.10">
    <property type="entry name" value="Cytochrome P450"/>
    <property type="match status" value="1"/>
</dbReference>
<evidence type="ECO:0008006" key="15">
    <source>
        <dbReference type="Google" id="ProtNLM"/>
    </source>
</evidence>
<dbReference type="InterPro" id="IPR036396">
    <property type="entry name" value="Cyt_P450_sf"/>
</dbReference>
<dbReference type="EMBL" id="LSYS01005497">
    <property type="protein sequence ID" value="OPJ77003.1"/>
    <property type="molecule type" value="Genomic_DNA"/>
</dbReference>
<dbReference type="SUPFAM" id="SSF48264">
    <property type="entry name" value="Cytochrome P450"/>
    <property type="match status" value="1"/>
</dbReference>
<comment type="cofactor">
    <cofactor evidence="1">
        <name>heme</name>
        <dbReference type="ChEBI" id="CHEBI:30413"/>
    </cofactor>
</comment>
<keyword evidence="14" id="KW-1185">Reference proteome</keyword>
<name>A0A1V4JY11_PATFA</name>
<evidence type="ECO:0000256" key="3">
    <source>
        <dbReference type="ARBA" id="ARBA00004406"/>
    </source>
</evidence>
<evidence type="ECO:0000256" key="8">
    <source>
        <dbReference type="ARBA" id="ARBA00022848"/>
    </source>
</evidence>
<keyword evidence="10" id="KW-0408">Iron</keyword>
<keyword evidence="6" id="KW-0479">Metal-binding</keyword>
<comment type="similarity">
    <text evidence="4">Belongs to the cytochrome P450 family.</text>
</comment>
<dbReference type="PANTHER" id="PTHR24300:SF177">
    <property type="entry name" value="CYTOCHROME P450 2J2"/>
    <property type="match status" value="1"/>
</dbReference>
<keyword evidence="7" id="KW-0256">Endoplasmic reticulum</keyword>
<evidence type="ECO:0000256" key="7">
    <source>
        <dbReference type="ARBA" id="ARBA00022824"/>
    </source>
</evidence>
<evidence type="ECO:0000256" key="5">
    <source>
        <dbReference type="ARBA" id="ARBA00022617"/>
    </source>
</evidence>
<keyword evidence="5" id="KW-0349">Heme</keyword>
<dbReference type="FunFam" id="1.10.630.10:FF:000238">
    <property type="entry name" value="Cytochrome P450 2A6"/>
    <property type="match status" value="1"/>
</dbReference>
<dbReference type="PANTHER" id="PTHR24300">
    <property type="entry name" value="CYTOCHROME P450 508A4-RELATED"/>
    <property type="match status" value="1"/>
</dbReference>
<dbReference type="GO" id="GO:0020037">
    <property type="term" value="F:heme binding"/>
    <property type="evidence" value="ECO:0007669"/>
    <property type="project" value="InterPro"/>
</dbReference>
<dbReference type="GO" id="GO:0005789">
    <property type="term" value="C:endoplasmic reticulum membrane"/>
    <property type="evidence" value="ECO:0007669"/>
    <property type="project" value="UniProtKB-SubCell"/>
</dbReference>
<evidence type="ECO:0000256" key="1">
    <source>
        <dbReference type="ARBA" id="ARBA00001971"/>
    </source>
</evidence>
<dbReference type="PRINTS" id="PR00463">
    <property type="entry name" value="EP450I"/>
</dbReference>
<protein>
    <recommendedName>
        <fullName evidence="15">Cytochrome P450 2J2-like</fullName>
    </recommendedName>
</protein>
<dbReference type="InterPro" id="IPR001128">
    <property type="entry name" value="Cyt_P450"/>
</dbReference>
<dbReference type="Pfam" id="PF00067">
    <property type="entry name" value="p450"/>
    <property type="match status" value="1"/>
</dbReference>
<evidence type="ECO:0000313" key="13">
    <source>
        <dbReference type="EMBL" id="OPJ77003.1"/>
    </source>
</evidence>
<evidence type="ECO:0000313" key="14">
    <source>
        <dbReference type="Proteomes" id="UP000190648"/>
    </source>
</evidence>
<organism evidence="13 14">
    <name type="scientific">Patagioenas fasciata monilis</name>
    <dbReference type="NCBI Taxonomy" id="372326"/>
    <lineage>
        <taxon>Eukaryota</taxon>
        <taxon>Metazoa</taxon>
        <taxon>Chordata</taxon>
        <taxon>Craniata</taxon>
        <taxon>Vertebrata</taxon>
        <taxon>Euteleostomi</taxon>
        <taxon>Archelosauria</taxon>
        <taxon>Archosauria</taxon>
        <taxon>Dinosauria</taxon>
        <taxon>Saurischia</taxon>
        <taxon>Theropoda</taxon>
        <taxon>Coelurosauria</taxon>
        <taxon>Aves</taxon>
        <taxon>Neognathae</taxon>
        <taxon>Neoaves</taxon>
        <taxon>Columbimorphae</taxon>
        <taxon>Columbiformes</taxon>
        <taxon>Columbidae</taxon>
        <taxon>Patagioenas</taxon>
    </lineage>
</organism>
<evidence type="ECO:0000256" key="11">
    <source>
        <dbReference type="ARBA" id="ARBA00023033"/>
    </source>
</evidence>
<gene>
    <name evidence="13" type="ORF">AV530_007435</name>
</gene>
<dbReference type="PRINTS" id="PR00385">
    <property type="entry name" value="P450"/>
</dbReference>
<dbReference type="GO" id="GO:0006082">
    <property type="term" value="P:organic acid metabolic process"/>
    <property type="evidence" value="ECO:0007669"/>
    <property type="project" value="TreeGrafter"/>
</dbReference>
<evidence type="ECO:0000256" key="6">
    <source>
        <dbReference type="ARBA" id="ARBA00022723"/>
    </source>
</evidence>
<accession>A0A1V4JY11</accession>
<keyword evidence="9" id="KW-0560">Oxidoreductase</keyword>
<evidence type="ECO:0000256" key="4">
    <source>
        <dbReference type="ARBA" id="ARBA00010617"/>
    </source>
</evidence>
<dbReference type="AlphaFoldDB" id="A0A1V4JY11"/>
<proteinExistence type="inferred from homology"/>